<dbReference type="AlphaFoldDB" id="K2LMF5"/>
<dbReference type="Proteomes" id="UP000006786">
    <property type="component" value="Unassembled WGS sequence"/>
</dbReference>
<dbReference type="PANTHER" id="PTHR35848">
    <property type="entry name" value="OXALATE-BINDING PROTEIN"/>
    <property type="match status" value="1"/>
</dbReference>
<feature type="domain" description="Cupin type-2" evidence="2">
    <location>
        <begin position="33"/>
        <end position="100"/>
    </location>
</feature>
<comment type="caution">
    <text evidence="3">The sequence shown here is derived from an EMBL/GenBank/DDBJ whole genome shotgun (WGS) entry which is preliminary data.</text>
</comment>
<organism evidence="3 4">
    <name type="scientific">Nitratireductor pacificus pht-3B</name>
    <dbReference type="NCBI Taxonomy" id="391937"/>
    <lineage>
        <taxon>Bacteria</taxon>
        <taxon>Pseudomonadati</taxon>
        <taxon>Pseudomonadota</taxon>
        <taxon>Alphaproteobacteria</taxon>
        <taxon>Hyphomicrobiales</taxon>
        <taxon>Phyllobacteriaceae</taxon>
        <taxon>Nitratireductor</taxon>
    </lineage>
</organism>
<evidence type="ECO:0000259" key="2">
    <source>
        <dbReference type="Pfam" id="PF07883"/>
    </source>
</evidence>
<reference evidence="3 4" key="1">
    <citation type="journal article" date="2012" name="J. Bacteriol.">
        <title>Genome Sequence of Nitratireductor pacificus Type Strain pht-3B.</title>
        <authorList>
            <person name="Lai Q."/>
            <person name="Li G."/>
            <person name="Shao Z."/>
        </authorList>
    </citation>
    <scope>NUCLEOTIDE SEQUENCE [LARGE SCALE GENOMIC DNA]</scope>
    <source>
        <strain evidence="4">pht-3B</strain>
    </source>
</reference>
<dbReference type="SUPFAM" id="SSF51182">
    <property type="entry name" value="RmlC-like cupins"/>
    <property type="match status" value="1"/>
</dbReference>
<keyword evidence="4" id="KW-1185">Reference proteome</keyword>
<dbReference type="InterPro" id="IPR013096">
    <property type="entry name" value="Cupin_2"/>
</dbReference>
<accession>K2LMF5</accession>
<dbReference type="InterPro" id="IPR051610">
    <property type="entry name" value="GPI/OXD"/>
</dbReference>
<gene>
    <name evidence="3" type="ORF">NA2_10878</name>
</gene>
<keyword evidence="1" id="KW-0479">Metal-binding</keyword>
<proteinExistence type="predicted"/>
<protein>
    <submittedName>
        <fullName evidence="3">Cupin 2 domain-containing protein</fullName>
    </submittedName>
</protein>
<name>K2LMF5_9HYPH</name>
<dbReference type="InterPro" id="IPR011051">
    <property type="entry name" value="RmlC_Cupin_sf"/>
</dbReference>
<dbReference type="PANTHER" id="PTHR35848:SF6">
    <property type="entry name" value="CUPIN TYPE-2 DOMAIN-CONTAINING PROTEIN"/>
    <property type="match status" value="1"/>
</dbReference>
<sequence length="111" mass="12364">MYQVLRRSEQKPSVNRTIAFEGEPYGSDVSLFLMDSPPGHGPVLHRHPYSETWVVRSGEAEFTVDGETTRAGPGDIVVVGAQIPHRFVNVGEGRLDMVCIHASERFIQEDL</sequence>
<dbReference type="GO" id="GO:0046872">
    <property type="term" value="F:metal ion binding"/>
    <property type="evidence" value="ECO:0007669"/>
    <property type="project" value="UniProtKB-KW"/>
</dbReference>
<dbReference type="OrthoDB" id="122936at2"/>
<dbReference type="RefSeq" id="WP_008596870.1">
    <property type="nucleotide sequence ID" value="NZ_AMRM01000010.1"/>
</dbReference>
<dbReference type="InterPro" id="IPR014710">
    <property type="entry name" value="RmlC-like_jellyroll"/>
</dbReference>
<dbReference type="Gene3D" id="2.60.120.10">
    <property type="entry name" value="Jelly Rolls"/>
    <property type="match status" value="1"/>
</dbReference>
<evidence type="ECO:0000313" key="4">
    <source>
        <dbReference type="Proteomes" id="UP000006786"/>
    </source>
</evidence>
<dbReference type="Pfam" id="PF07883">
    <property type="entry name" value="Cupin_2"/>
    <property type="match status" value="1"/>
</dbReference>
<dbReference type="eggNOG" id="COG0662">
    <property type="taxonomic scope" value="Bacteria"/>
</dbReference>
<dbReference type="EMBL" id="AMRM01000010">
    <property type="protein sequence ID" value="EKF18974.1"/>
    <property type="molecule type" value="Genomic_DNA"/>
</dbReference>
<evidence type="ECO:0000313" key="3">
    <source>
        <dbReference type="EMBL" id="EKF18974.1"/>
    </source>
</evidence>
<dbReference type="STRING" id="391937.NA2_10878"/>
<evidence type="ECO:0000256" key="1">
    <source>
        <dbReference type="ARBA" id="ARBA00022723"/>
    </source>
</evidence>